<dbReference type="Pfam" id="PF12295">
    <property type="entry name" value="Symplekin_C"/>
    <property type="match status" value="1"/>
</dbReference>
<dbReference type="OrthoDB" id="331600at2759"/>
<dbReference type="PANTHER" id="PTHR15245:SF20">
    <property type="entry name" value="SYMPLEKIN"/>
    <property type="match status" value="1"/>
</dbReference>
<proteinExistence type="predicted"/>
<dbReference type="InterPro" id="IPR021850">
    <property type="entry name" value="Symplekin/Pta1"/>
</dbReference>
<feature type="compositionally biased region" description="Low complexity" evidence="1">
    <location>
        <begin position="139"/>
        <end position="175"/>
    </location>
</feature>
<evidence type="ECO:0000256" key="1">
    <source>
        <dbReference type="SAM" id="MobiDB-lite"/>
    </source>
</evidence>
<comment type="caution">
    <text evidence="3">The sequence shown here is derived from an EMBL/GenBank/DDBJ whole genome shotgun (WGS) entry which is preliminary data.</text>
</comment>
<dbReference type="Proteomes" id="UP000023152">
    <property type="component" value="Unassembled WGS sequence"/>
</dbReference>
<dbReference type="InterPro" id="IPR022075">
    <property type="entry name" value="Symplekin_C"/>
</dbReference>
<dbReference type="GO" id="GO:0005847">
    <property type="term" value="C:mRNA cleavage and polyadenylation specificity factor complex"/>
    <property type="evidence" value="ECO:0007669"/>
    <property type="project" value="TreeGrafter"/>
</dbReference>
<name>X6M571_RETFI</name>
<evidence type="ECO:0000259" key="2">
    <source>
        <dbReference type="Pfam" id="PF12295"/>
    </source>
</evidence>
<sequence>ALTVTNYCLAQGSVYNKEKLATVLSQLVDKDPIPVLFMRTLLQALHLYKDLVGFAMNVLSRLISKRVWENKSLWEGFIRCAHLTQPHSCHVLLKLGKPQLQDVLVKKADLREPLLAYANTNKDSVRPYVFELLATPQTQTQTQTQHASTSTSTSASQTSTQTQTQTQSQPSTQTQIQLEPVIGKKRSLDQVQTDDNLERPSKKQKVDDSPTE</sequence>
<accession>X6M571</accession>
<dbReference type="AlphaFoldDB" id="X6M571"/>
<keyword evidence="4" id="KW-1185">Reference proteome</keyword>
<reference evidence="3 4" key="1">
    <citation type="journal article" date="2013" name="Curr. Biol.">
        <title>The Genome of the Foraminiferan Reticulomyxa filosa.</title>
        <authorList>
            <person name="Glockner G."/>
            <person name="Hulsmann N."/>
            <person name="Schleicher M."/>
            <person name="Noegel A.A."/>
            <person name="Eichinger L."/>
            <person name="Gallinger C."/>
            <person name="Pawlowski J."/>
            <person name="Sierra R."/>
            <person name="Euteneuer U."/>
            <person name="Pillet L."/>
            <person name="Moustafa A."/>
            <person name="Platzer M."/>
            <person name="Groth M."/>
            <person name="Szafranski K."/>
            <person name="Schliwa M."/>
        </authorList>
    </citation>
    <scope>NUCLEOTIDE SEQUENCE [LARGE SCALE GENOMIC DNA]</scope>
</reference>
<organism evidence="3 4">
    <name type="scientific">Reticulomyxa filosa</name>
    <dbReference type="NCBI Taxonomy" id="46433"/>
    <lineage>
        <taxon>Eukaryota</taxon>
        <taxon>Sar</taxon>
        <taxon>Rhizaria</taxon>
        <taxon>Retaria</taxon>
        <taxon>Foraminifera</taxon>
        <taxon>Monothalamids</taxon>
        <taxon>Reticulomyxidae</taxon>
        <taxon>Reticulomyxa</taxon>
    </lineage>
</organism>
<dbReference type="EMBL" id="ASPP01025281">
    <property type="protein sequence ID" value="ETO08180.1"/>
    <property type="molecule type" value="Genomic_DNA"/>
</dbReference>
<feature type="compositionally biased region" description="Basic and acidic residues" evidence="1">
    <location>
        <begin position="196"/>
        <end position="212"/>
    </location>
</feature>
<feature type="domain" description="Symplekin C-terminal" evidence="2">
    <location>
        <begin position="3"/>
        <end position="105"/>
    </location>
</feature>
<evidence type="ECO:0000313" key="4">
    <source>
        <dbReference type="Proteomes" id="UP000023152"/>
    </source>
</evidence>
<protein>
    <recommendedName>
        <fullName evidence="2">Symplekin C-terminal domain-containing protein</fullName>
    </recommendedName>
</protein>
<feature type="region of interest" description="Disordered" evidence="1">
    <location>
        <begin position="139"/>
        <end position="212"/>
    </location>
</feature>
<evidence type="ECO:0000313" key="3">
    <source>
        <dbReference type="EMBL" id="ETO08180.1"/>
    </source>
</evidence>
<feature type="non-terminal residue" evidence="3">
    <location>
        <position position="1"/>
    </location>
</feature>
<dbReference type="PANTHER" id="PTHR15245">
    <property type="entry name" value="SYMPLEKIN-RELATED"/>
    <property type="match status" value="1"/>
</dbReference>
<gene>
    <name evidence="3" type="ORF">RFI_29210</name>
</gene>